<dbReference type="PANTHER" id="PTHR30204">
    <property type="entry name" value="REDOX-CYCLING DRUG-SENSING TRANSCRIPTIONAL ACTIVATOR SOXR"/>
    <property type="match status" value="1"/>
</dbReference>
<comment type="subcellular location">
    <subcellularLocation>
        <location evidence="1">Cytoplasm</location>
    </subcellularLocation>
</comment>
<dbReference type="InterPro" id="IPR000551">
    <property type="entry name" value="MerR-type_HTH_dom"/>
</dbReference>
<evidence type="ECO:0000256" key="2">
    <source>
        <dbReference type="ARBA" id="ARBA00022490"/>
    </source>
</evidence>
<dbReference type="PANTHER" id="PTHR30204:SF94">
    <property type="entry name" value="HEAVY METAL-DEPENDENT TRANSCRIPTIONAL REGULATOR HI_0293-RELATED"/>
    <property type="match status" value="1"/>
</dbReference>
<evidence type="ECO:0000313" key="7">
    <source>
        <dbReference type="EMBL" id="RKQ61484.1"/>
    </source>
</evidence>
<dbReference type="GO" id="GO:0045893">
    <property type="term" value="P:positive regulation of DNA-templated transcription"/>
    <property type="evidence" value="ECO:0007669"/>
    <property type="project" value="InterPro"/>
</dbReference>
<dbReference type="NCBIfam" id="TIGR02044">
    <property type="entry name" value="CueR"/>
    <property type="match status" value="1"/>
</dbReference>
<dbReference type="CDD" id="cd01108">
    <property type="entry name" value="HTH_CueR"/>
    <property type="match status" value="1"/>
</dbReference>
<dbReference type="PRINTS" id="PR00040">
    <property type="entry name" value="HTHMERR"/>
</dbReference>
<dbReference type="GO" id="GO:0003677">
    <property type="term" value="F:DNA binding"/>
    <property type="evidence" value="ECO:0007669"/>
    <property type="project" value="UniProtKB-KW"/>
</dbReference>
<dbReference type="Gene3D" id="1.10.1660.10">
    <property type="match status" value="1"/>
</dbReference>
<comment type="caution">
    <text evidence="7">The sequence shown here is derived from an EMBL/GenBank/DDBJ whole genome shotgun (WGS) entry which is preliminary data.</text>
</comment>
<dbReference type="InterPro" id="IPR047057">
    <property type="entry name" value="MerR_fam"/>
</dbReference>
<dbReference type="GO" id="GO:0005737">
    <property type="term" value="C:cytoplasm"/>
    <property type="evidence" value="ECO:0007669"/>
    <property type="project" value="UniProtKB-SubCell"/>
</dbReference>
<dbReference type="InterPro" id="IPR011789">
    <property type="entry name" value="CueR"/>
</dbReference>
<keyword evidence="2" id="KW-0963">Cytoplasm</keyword>
<name>A0A495BJG4_VOGIN</name>
<accession>A0A495BJG4</accession>
<dbReference type="InterPro" id="IPR015358">
    <property type="entry name" value="Tscrpt_reg_MerR_DNA-bd"/>
</dbReference>
<keyword evidence="3" id="KW-0805">Transcription regulation</keyword>
<sequence>MNIGQAAAASGVSAKMVRHYESIGLIAPGQRTQAGYRQYSEREVHLLRFIRQARNLGFPLEQIRVLLSLWQDTGRASGDVKRLAASHIAELDERIRALSDMRNTLQTLADACSGDSRPDCPILQGLADGHGGQCAHHADTAHPATGD</sequence>
<evidence type="ECO:0000259" key="6">
    <source>
        <dbReference type="PROSITE" id="PS50937"/>
    </source>
</evidence>
<dbReference type="SUPFAM" id="SSF46955">
    <property type="entry name" value="Putative DNA-binding domain"/>
    <property type="match status" value="1"/>
</dbReference>
<evidence type="ECO:0000256" key="4">
    <source>
        <dbReference type="ARBA" id="ARBA00023125"/>
    </source>
</evidence>
<dbReference type="RefSeq" id="WP_120810053.1">
    <property type="nucleotide sequence ID" value="NZ_JAYRSL010000001.1"/>
</dbReference>
<dbReference type="PROSITE" id="PS50937">
    <property type="entry name" value="HTH_MERR_2"/>
    <property type="match status" value="1"/>
</dbReference>
<dbReference type="InterPro" id="IPR009061">
    <property type="entry name" value="DNA-bd_dom_put_sf"/>
</dbReference>
<dbReference type="Proteomes" id="UP000279384">
    <property type="component" value="Unassembled WGS sequence"/>
</dbReference>
<dbReference type="GO" id="GO:0005507">
    <property type="term" value="F:copper ion binding"/>
    <property type="evidence" value="ECO:0007669"/>
    <property type="project" value="InterPro"/>
</dbReference>
<organism evidence="7 8">
    <name type="scientific">Vogesella indigofera</name>
    <name type="common">Pseudomonas indigofera</name>
    <dbReference type="NCBI Taxonomy" id="45465"/>
    <lineage>
        <taxon>Bacteria</taxon>
        <taxon>Pseudomonadati</taxon>
        <taxon>Pseudomonadota</taxon>
        <taxon>Betaproteobacteria</taxon>
        <taxon>Neisseriales</taxon>
        <taxon>Chromobacteriaceae</taxon>
        <taxon>Vogesella</taxon>
    </lineage>
</organism>
<dbReference type="Pfam" id="PF00376">
    <property type="entry name" value="MerR"/>
    <property type="match status" value="1"/>
</dbReference>
<proteinExistence type="predicted"/>
<dbReference type="SMART" id="SM00422">
    <property type="entry name" value="HTH_MERR"/>
    <property type="match status" value="1"/>
</dbReference>
<gene>
    <name evidence="7" type="ORF">C8E02_1259</name>
</gene>
<protein>
    <submittedName>
        <fullName evidence="7">MerR family copper efflux transcriptional regulator</fullName>
    </submittedName>
</protein>
<dbReference type="Pfam" id="PF09278">
    <property type="entry name" value="MerR-DNA-bind"/>
    <property type="match status" value="1"/>
</dbReference>
<evidence type="ECO:0000256" key="1">
    <source>
        <dbReference type="ARBA" id="ARBA00004496"/>
    </source>
</evidence>
<reference evidence="7 8" key="1">
    <citation type="submission" date="2018-10" db="EMBL/GenBank/DDBJ databases">
        <title>Genomic Encyclopedia of Type Strains, Phase IV (KMG-IV): sequencing the most valuable type-strain genomes for metagenomic binning, comparative biology and taxonomic classification.</title>
        <authorList>
            <person name="Goeker M."/>
        </authorList>
    </citation>
    <scope>NUCLEOTIDE SEQUENCE [LARGE SCALE GENOMIC DNA]</scope>
    <source>
        <strain evidence="7 8">DSM 3303</strain>
    </source>
</reference>
<dbReference type="EMBL" id="RBID01000011">
    <property type="protein sequence ID" value="RKQ61484.1"/>
    <property type="molecule type" value="Genomic_DNA"/>
</dbReference>
<evidence type="ECO:0000313" key="8">
    <source>
        <dbReference type="Proteomes" id="UP000279384"/>
    </source>
</evidence>
<feature type="domain" description="HTH merR-type" evidence="6">
    <location>
        <begin position="1"/>
        <end position="69"/>
    </location>
</feature>
<keyword evidence="5" id="KW-0804">Transcription</keyword>
<dbReference type="AlphaFoldDB" id="A0A495BJG4"/>
<dbReference type="PROSITE" id="PS00552">
    <property type="entry name" value="HTH_MERR_1"/>
    <property type="match status" value="1"/>
</dbReference>
<evidence type="ECO:0000256" key="5">
    <source>
        <dbReference type="ARBA" id="ARBA00023163"/>
    </source>
</evidence>
<evidence type="ECO:0000256" key="3">
    <source>
        <dbReference type="ARBA" id="ARBA00023015"/>
    </source>
</evidence>
<keyword evidence="4" id="KW-0238">DNA-binding</keyword>
<dbReference type="GO" id="GO:0003700">
    <property type="term" value="F:DNA-binding transcription factor activity"/>
    <property type="evidence" value="ECO:0007669"/>
    <property type="project" value="InterPro"/>
</dbReference>